<evidence type="ECO:0000256" key="2">
    <source>
        <dbReference type="ARBA" id="ARBA00022980"/>
    </source>
</evidence>
<keyword evidence="3 5" id="KW-0687">Ribonucleoprotein</keyword>
<dbReference type="GO" id="GO:0005840">
    <property type="term" value="C:ribosome"/>
    <property type="evidence" value="ECO:0007669"/>
    <property type="project" value="UniProtKB-KW"/>
</dbReference>
<dbReference type="GO" id="GO:0006412">
    <property type="term" value="P:translation"/>
    <property type="evidence" value="ECO:0007669"/>
    <property type="project" value="UniProtKB-UniRule"/>
</dbReference>
<dbReference type="Pfam" id="PF00573">
    <property type="entry name" value="Ribosomal_L4"/>
    <property type="match status" value="1"/>
</dbReference>
<keyword evidence="2 5" id="KW-0689">Ribosomal protein</keyword>
<organism evidence="7 8">
    <name type="scientific">Candidatus Giovannonibacteria bacterium RIFCSPHIGHO2_02_43_13</name>
    <dbReference type="NCBI Taxonomy" id="1798330"/>
    <lineage>
        <taxon>Bacteria</taxon>
        <taxon>Candidatus Giovannoniibacteriota</taxon>
    </lineage>
</organism>
<evidence type="ECO:0000256" key="6">
    <source>
        <dbReference type="SAM" id="MobiDB-lite"/>
    </source>
</evidence>
<proteinExistence type="inferred from homology"/>
<dbReference type="SUPFAM" id="SSF52166">
    <property type="entry name" value="Ribosomal protein L4"/>
    <property type="match status" value="1"/>
</dbReference>
<dbReference type="PANTHER" id="PTHR10746:SF6">
    <property type="entry name" value="LARGE RIBOSOMAL SUBUNIT PROTEIN UL4M"/>
    <property type="match status" value="1"/>
</dbReference>
<sequence>MKTDTYNTKGEKTGSLELPESIFGVPWKPALVKQVFDGEAANARHPWAHVKTRGEVAGSGKKPWRQKGTGRARHGSVRSPLWVGGGITHGPRNERDFSVKINKKMRRGALFSLLSRKLKDRELVLVDKFDVSRPKTKEVFSIMKNLREKAKVYRIGDKGGRAILALPKEEKVFRASKNLSHLSYIEPRNLNVVGLLNNKYLILDKSSVAELKKTFKA</sequence>
<keyword evidence="5" id="KW-0699">rRNA-binding</keyword>
<protein>
    <recommendedName>
        <fullName evidence="4 5">Large ribosomal subunit protein uL4</fullName>
    </recommendedName>
</protein>
<dbReference type="PANTHER" id="PTHR10746">
    <property type="entry name" value="50S RIBOSOMAL PROTEIN L4"/>
    <property type="match status" value="1"/>
</dbReference>
<dbReference type="AlphaFoldDB" id="A0A1F5WUQ1"/>
<comment type="caution">
    <text evidence="7">The sequence shown here is derived from an EMBL/GenBank/DDBJ whole genome shotgun (WGS) entry which is preliminary data.</text>
</comment>
<name>A0A1F5WUQ1_9BACT</name>
<dbReference type="NCBIfam" id="TIGR03953">
    <property type="entry name" value="rplD_bact"/>
    <property type="match status" value="1"/>
</dbReference>
<gene>
    <name evidence="5" type="primary">rplD</name>
    <name evidence="7" type="ORF">A2W54_01450</name>
</gene>
<comment type="function">
    <text evidence="5">One of the primary rRNA binding proteins, this protein initially binds near the 5'-end of the 23S rRNA. It is important during the early stages of 50S assembly. It makes multiple contacts with different domains of the 23S rRNA in the assembled 50S subunit and ribosome.</text>
</comment>
<comment type="subunit">
    <text evidence="5">Part of the 50S ribosomal subunit.</text>
</comment>
<evidence type="ECO:0000256" key="4">
    <source>
        <dbReference type="ARBA" id="ARBA00035244"/>
    </source>
</evidence>
<dbReference type="Proteomes" id="UP000178425">
    <property type="component" value="Unassembled WGS sequence"/>
</dbReference>
<evidence type="ECO:0000256" key="1">
    <source>
        <dbReference type="ARBA" id="ARBA00010528"/>
    </source>
</evidence>
<evidence type="ECO:0000256" key="5">
    <source>
        <dbReference type="HAMAP-Rule" id="MF_01328"/>
    </source>
</evidence>
<dbReference type="GO" id="GO:0019843">
    <property type="term" value="F:rRNA binding"/>
    <property type="evidence" value="ECO:0007669"/>
    <property type="project" value="UniProtKB-UniRule"/>
</dbReference>
<evidence type="ECO:0000313" key="8">
    <source>
        <dbReference type="Proteomes" id="UP000178425"/>
    </source>
</evidence>
<reference evidence="7 8" key="1">
    <citation type="journal article" date="2016" name="Nat. Commun.">
        <title>Thousands of microbial genomes shed light on interconnected biogeochemical processes in an aquifer system.</title>
        <authorList>
            <person name="Anantharaman K."/>
            <person name="Brown C.T."/>
            <person name="Hug L.A."/>
            <person name="Sharon I."/>
            <person name="Castelle C.J."/>
            <person name="Probst A.J."/>
            <person name="Thomas B.C."/>
            <person name="Singh A."/>
            <person name="Wilkins M.J."/>
            <person name="Karaoz U."/>
            <person name="Brodie E.L."/>
            <person name="Williams K.H."/>
            <person name="Hubbard S.S."/>
            <person name="Banfield J.F."/>
        </authorList>
    </citation>
    <scope>NUCLEOTIDE SEQUENCE [LARGE SCALE GENOMIC DNA]</scope>
</reference>
<dbReference type="GO" id="GO:1990904">
    <property type="term" value="C:ribonucleoprotein complex"/>
    <property type="evidence" value="ECO:0007669"/>
    <property type="project" value="UniProtKB-KW"/>
</dbReference>
<keyword evidence="5" id="KW-0694">RNA-binding</keyword>
<dbReference type="Gene3D" id="3.40.1370.10">
    <property type="match status" value="1"/>
</dbReference>
<evidence type="ECO:0000256" key="3">
    <source>
        <dbReference type="ARBA" id="ARBA00023274"/>
    </source>
</evidence>
<accession>A0A1F5WUQ1</accession>
<evidence type="ECO:0000313" key="7">
    <source>
        <dbReference type="EMBL" id="OGF79378.1"/>
    </source>
</evidence>
<feature type="compositionally biased region" description="Basic residues" evidence="6">
    <location>
        <begin position="62"/>
        <end position="76"/>
    </location>
</feature>
<dbReference type="InterPro" id="IPR023574">
    <property type="entry name" value="Ribosomal_uL4_dom_sf"/>
</dbReference>
<dbReference type="EMBL" id="MFHI01000005">
    <property type="protein sequence ID" value="OGF79378.1"/>
    <property type="molecule type" value="Genomic_DNA"/>
</dbReference>
<dbReference type="GO" id="GO:0003735">
    <property type="term" value="F:structural constituent of ribosome"/>
    <property type="evidence" value="ECO:0007669"/>
    <property type="project" value="InterPro"/>
</dbReference>
<dbReference type="InterPro" id="IPR002136">
    <property type="entry name" value="Ribosomal_uL4"/>
</dbReference>
<dbReference type="HAMAP" id="MF_01328_B">
    <property type="entry name" value="Ribosomal_uL4_B"/>
    <property type="match status" value="1"/>
</dbReference>
<dbReference type="InterPro" id="IPR013005">
    <property type="entry name" value="Ribosomal_uL4-like"/>
</dbReference>
<feature type="region of interest" description="Disordered" evidence="6">
    <location>
        <begin position="52"/>
        <end position="85"/>
    </location>
</feature>
<comment type="similarity">
    <text evidence="1 5">Belongs to the universal ribosomal protein uL4 family.</text>
</comment>
<comment type="function">
    <text evidence="5">Forms part of the polypeptide exit tunnel.</text>
</comment>